<dbReference type="GO" id="GO:0005886">
    <property type="term" value="C:plasma membrane"/>
    <property type="evidence" value="ECO:0007669"/>
    <property type="project" value="UniProtKB-SubCell"/>
</dbReference>
<comment type="caution">
    <text evidence="7">The sequence shown here is derived from an EMBL/GenBank/DDBJ whole genome shotgun (WGS) entry which is preliminary data.</text>
</comment>
<keyword evidence="4 6" id="KW-1133">Transmembrane helix</keyword>
<feature type="transmembrane region" description="Helical" evidence="6">
    <location>
        <begin position="131"/>
        <end position="150"/>
    </location>
</feature>
<dbReference type="Proteomes" id="UP000093694">
    <property type="component" value="Unassembled WGS sequence"/>
</dbReference>
<gene>
    <name evidence="7" type="primary">yhdG_6</name>
    <name evidence="8" type="synonym">yhdG_3</name>
    <name evidence="8" type="ORF">CLCOS_14820</name>
    <name evidence="7" type="ORF">WX73_03740</name>
</gene>
<feature type="transmembrane region" description="Helical" evidence="6">
    <location>
        <begin position="366"/>
        <end position="392"/>
    </location>
</feature>
<organism evidence="7 9">
    <name type="scientific">Clostridium coskatii</name>
    <dbReference type="NCBI Taxonomy" id="1705578"/>
    <lineage>
        <taxon>Bacteria</taxon>
        <taxon>Bacillati</taxon>
        <taxon>Bacillota</taxon>
        <taxon>Clostridia</taxon>
        <taxon>Eubacteriales</taxon>
        <taxon>Clostridiaceae</taxon>
        <taxon>Clostridium</taxon>
    </lineage>
</organism>
<feature type="transmembrane region" description="Helical" evidence="6">
    <location>
        <begin position="49"/>
        <end position="70"/>
    </location>
</feature>
<evidence type="ECO:0000256" key="4">
    <source>
        <dbReference type="ARBA" id="ARBA00022989"/>
    </source>
</evidence>
<comment type="subcellular location">
    <subcellularLocation>
        <location evidence="1">Cell membrane</location>
        <topology evidence="1">Multi-pass membrane protein</topology>
    </subcellularLocation>
</comment>
<keyword evidence="2" id="KW-1003">Cell membrane</keyword>
<feature type="transmembrane region" description="Helical" evidence="6">
    <location>
        <begin position="100"/>
        <end position="125"/>
    </location>
</feature>
<name>A0A166TLB0_9CLOT</name>
<keyword evidence="5 6" id="KW-0472">Membrane</keyword>
<protein>
    <submittedName>
        <fullName evidence="7 8">Amino acid permease YhdG</fullName>
    </submittedName>
</protein>
<evidence type="ECO:0000313" key="8">
    <source>
        <dbReference type="EMBL" id="OBR95158.1"/>
    </source>
</evidence>
<evidence type="ECO:0000313" key="7">
    <source>
        <dbReference type="EMBL" id="OAA93830.1"/>
    </source>
</evidence>
<dbReference type="PIRSF" id="PIRSF006060">
    <property type="entry name" value="AA_transporter"/>
    <property type="match status" value="1"/>
</dbReference>
<evidence type="ECO:0000256" key="2">
    <source>
        <dbReference type="ARBA" id="ARBA00022475"/>
    </source>
</evidence>
<reference evidence="7 9" key="1">
    <citation type="journal article" date="2015" name="Biotechnol. Bioeng.">
        <title>Genome sequence and phenotypic characterization of Caulobacter segnis.</title>
        <authorList>
            <person name="Patel S."/>
            <person name="Fletcher B."/>
            <person name="Scott D.C."/>
            <person name="Ely B."/>
        </authorList>
    </citation>
    <scope>NUCLEOTIDE SEQUENCE [LARGE SCALE GENOMIC DNA]</scope>
    <source>
        <strain evidence="7 9">PS02</strain>
    </source>
</reference>
<dbReference type="Gene3D" id="1.20.1740.10">
    <property type="entry name" value="Amino acid/polyamine transporter I"/>
    <property type="match status" value="1"/>
</dbReference>
<evidence type="ECO:0000256" key="1">
    <source>
        <dbReference type="ARBA" id="ARBA00004651"/>
    </source>
</evidence>
<feature type="transmembrane region" description="Helical" evidence="6">
    <location>
        <begin position="399"/>
        <end position="419"/>
    </location>
</feature>
<feature type="transmembrane region" description="Helical" evidence="6">
    <location>
        <begin position="204"/>
        <end position="225"/>
    </location>
</feature>
<dbReference type="Proteomes" id="UP000077384">
    <property type="component" value="Unassembled WGS sequence"/>
</dbReference>
<evidence type="ECO:0000313" key="10">
    <source>
        <dbReference type="Proteomes" id="UP000093694"/>
    </source>
</evidence>
<accession>A0A166TLB0</accession>
<keyword evidence="3 6" id="KW-0812">Transmembrane</keyword>
<feature type="transmembrane region" description="Helical" evidence="6">
    <location>
        <begin position="162"/>
        <end position="184"/>
    </location>
</feature>
<evidence type="ECO:0000313" key="9">
    <source>
        <dbReference type="Proteomes" id="UP000077384"/>
    </source>
</evidence>
<evidence type="ECO:0000256" key="6">
    <source>
        <dbReference type="SAM" id="Phobius"/>
    </source>
</evidence>
<dbReference type="InterPro" id="IPR050367">
    <property type="entry name" value="APC_superfamily"/>
</dbReference>
<keyword evidence="10" id="KW-1185">Reference proteome</keyword>
<sequence length="466" mass="49843">MSKENSKGINALKKNQLNFVEVIALSVAIIAPTFAMSMNVGLMASTVSYSVSAVFVISTILMGFVAVSFIKFNEYFPSAGSVYTFTERSLGKKAASISGWALLLTYIGFSAGCSSAFGSLFSSFIKELTGVSISWIIFALICEVFIWFVSYTDVKLSTNIMLVIEAVSILLVILLSVVILVKVGSTKGLSLVPFKGNGNKFSNYGTGIVYAILCFGGFEGASSLGEESKNPKKSIPLAIASTVVVTGLIFVFVSYAEVIGFGVSASGIGTLTKSSSTIVDLSKNYIGSVFTILITLAISISAFSTALGSMTAGSRLLYSMSKDGNVPEIFSSVHPKHHTPYVALNIILAIIIIPVLALFRHDGVEVFGYIGTIGALALLVAYFITSLGSLIYFGKKKIWTWQLIIPVIALLVLAFTFYSNIYPIPAFPNNIFPYIVLAWIIVGFSITSIYKKSSVLPAASKEKVAN</sequence>
<dbReference type="EMBL" id="LITQ01000009">
    <property type="protein sequence ID" value="OAA93830.1"/>
    <property type="molecule type" value="Genomic_DNA"/>
</dbReference>
<dbReference type="PANTHER" id="PTHR42770:SF11">
    <property type="entry name" value="INNER MEMBRANE TRANSPORT PROTEIN YBAT"/>
    <property type="match status" value="1"/>
</dbReference>
<proteinExistence type="predicted"/>
<dbReference type="AlphaFoldDB" id="A0A166TLB0"/>
<evidence type="ECO:0000256" key="3">
    <source>
        <dbReference type="ARBA" id="ARBA00022692"/>
    </source>
</evidence>
<dbReference type="PANTHER" id="PTHR42770">
    <property type="entry name" value="AMINO ACID TRANSPORTER-RELATED"/>
    <property type="match status" value="1"/>
</dbReference>
<feature type="transmembrane region" description="Helical" evidence="6">
    <location>
        <begin position="431"/>
        <end position="450"/>
    </location>
</feature>
<feature type="transmembrane region" description="Helical" evidence="6">
    <location>
        <begin position="285"/>
        <end position="312"/>
    </location>
</feature>
<dbReference type="PATRIC" id="fig|1705578.3.peg.3811"/>
<evidence type="ECO:0000256" key="5">
    <source>
        <dbReference type="ARBA" id="ARBA00023136"/>
    </source>
</evidence>
<dbReference type="InterPro" id="IPR002293">
    <property type="entry name" value="AA/rel_permease1"/>
</dbReference>
<dbReference type="Pfam" id="PF13520">
    <property type="entry name" value="AA_permease_2"/>
    <property type="match status" value="1"/>
</dbReference>
<dbReference type="RefSeq" id="WP_063600527.1">
    <property type="nucleotide sequence ID" value="NZ_LITQ01000009.1"/>
</dbReference>
<reference evidence="8 10" key="2">
    <citation type="journal article" date="2016" name="Front. Microbiol.">
        <title>Industrial Acetogenic Biocatalysts: A Comparative Metabolic and Genomic Analysis.</title>
        <authorList>
            <person name="Bengelsdorf F."/>
            <person name="Poehlein A."/>
            <person name="Sonja S."/>
            <person name="Erz C."/>
            <person name="Hummel T."/>
            <person name="Hoffmeister S."/>
            <person name="Daniel R."/>
            <person name="Durre P."/>
        </authorList>
    </citation>
    <scope>NUCLEOTIDE SEQUENCE [LARGE SCALE GENOMIC DNA]</scope>
    <source>
        <strain evidence="8 10">PTA-10522</strain>
    </source>
</reference>
<feature type="transmembrane region" description="Helical" evidence="6">
    <location>
        <begin position="237"/>
        <end position="265"/>
    </location>
</feature>
<dbReference type="GO" id="GO:0022857">
    <property type="term" value="F:transmembrane transporter activity"/>
    <property type="evidence" value="ECO:0007669"/>
    <property type="project" value="InterPro"/>
</dbReference>
<feature type="transmembrane region" description="Helical" evidence="6">
    <location>
        <begin position="20"/>
        <end position="43"/>
    </location>
</feature>
<dbReference type="EMBL" id="LROR01000038">
    <property type="protein sequence ID" value="OBR95158.1"/>
    <property type="molecule type" value="Genomic_DNA"/>
</dbReference>
<feature type="transmembrane region" description="Helical" evidence="6">
    <location>
        <begin position="341"/>
        <end position="360"/>
    </location>
</feature>